<name>A0A0G0VB14_9BACT</name>
<comment type="caution">
    <text evidence="1">The sequence shown here is derived from an EMBL/GenBank/DDBJ whole genome shotgun (WGS) entry which is preliminary data.</text>
</comment>
<dbReference type="EMBL" id="LCAU01000006">
    <property type="protein sequence ID" value="KKR98093.1"/>
    <property type="molecule type" value="Genomic_DNA"/>
</dbReference>
<evidence type="ECO:0000313" key="1">
    <source>
        <dbReference type="EMBL" id="KKR98093.1"/>
    </source>
</evidence>
<proteinExistence type="predicted"/>
<dbReference type="PATRIC" id="fig|1618997.3.peg.665"/>
<dbReference type="AlphaFoldDB" id="A0A0G0VB14"/>
<sequence length="183" mass="20945">METRRIQFFSDEMKEQLAAGEARGAELKRRNEEILMALRGYGRIGDTERAALDEEKAKIEASFMALKTEIEKLQFAKELQKTLDEKVRPVQTIIQMVATGVPDEMVEFLRPIVGAVLETFEQMEPEQKRWAMFEAKSRFNKFQALKEVGFTAEQAMQILLVDVGKPTIFKDVATTANNRVAKR</sequence>
<accession>A0A0G0VB14</accession>
<dbReference type="Proteomes" id="UP000034746">
    <property type="component" value="Unassembled WGS sequence"/>
</dbReference>
<organism evidence="1 2">
    <name type="scientific">Candidatus Uhrbacteria bacterium GW2011_GWF2_41_16</name>
    <dbReference type="NCBI Taxonomy" id="1618997"/>
    <lineage>
        <taxon>Bacteria</taxon>
        <taxon>Candidatus Uhriibacteriota</taxon>
    </lineage>
</organism>
<gene>
    <name evidence="1" type="ORF">UU48_C0006G0133</name>
</gene>
<protein>
    <submittedName>
        <fullName evidence="1">Uncharacterized protein</fullName>
    </submittedName>
</protein>
<evidence type="ECO:0000313" key="2">
    <source>
        <dbReference type="Proteomes" id="UP000034746"/>
    </source>
</evidence>
<reference evidence="1 2" key="1">
    <citation type="journal article" date="2015" name="Nature">
        <title>rRNA introns, odd ribosomes, and small enigmatic genomes across a large radiation of phyla.</title>
        <authorList>
            <person name="Brown C.T."/>
            <person name="Hug L.A."/>
            <person name="Thomas B.C."/>
            <person name="Sharon I."/>
            <person name="Castelle C.J."/>
            <person name="Singh A."/>
            <person name="Wilkins M.J."/>
            <person name="Williams K.H."/>
            <person name="Banfield J.F."/>
        </authorList>
    </citation>
    <scope>NUCLEOTIDE SEQUENCE [LARGE SCALE GENOMIC DNA]</scope>
</reference>